<evidence type="ECO:0000313" key="1">
    <source>
        <dbReference type="EMBL" id="MCA2096048.1"/>
    </source>
</evidence>
<dbReference type="EMBL" id="JAIWIY010000001">
    <property type="protein sequence ID" value="MCA2096048.1"/>
    <property type="molecule type" value="Genomic_DNA"/>
</dbReference>
<proteinExistence type="predicted"/>
<dbReference type="InterPro" id="IPR010022">
    <property type="entry name" value="XkdX"/>
</dbReference>
<dbReference type="RefSeq" id="WP_209773541.1">
    <property type="nucleotide sequence ID" value="NZ_JAGGLO010000004.1"/>
</dbReference>
<name>A0ABS7YWL5_9FIRM</name>
<dbReference type="Proteomes" id="UP001198374">
    <property type="component" value="Unassembled WGS sequence"/>
</dbReference>
<organism evidence="1 2">
    <name type="scientific">Anaerococcus degeneri</name>
    <dbReference type="NCBI Taxonomy" id="361500"/>
    <lineage>
        <taxon>Bacteria</taxon>
        <taxon>Bacillati</taxon>
        <taxon>Bacillota</taxon>
        <taxon>Tissierellia</taxon>
        <taxon>Tissierellales</taxon>
        <taxon>Peptoniphilaceae</taxon>
        <taxon>Anaerococcus</taxon>
    </lineage>
</organism>
<dbReference type="Pfam" id="PF09693">
    <property type="entry name" value="Phage_XkdX"/>
    <property type="match status" value="1"/>
</dbReference>
<evidence type="ECO:0000313" key="2">
    <source>
        <dbReference type="Proteomes" id="UP001198374"/>
    </source>
</evidence>
<accession>A0ABS7YWL5</accession>
<comment type="caution">
    <text evidence="1">The sequence shown here is derived from an EMBL/GenBank/DDBJ whole genome shotgun (WGS) entry which is preliminary data.</text>
</comment>
<protein>
    <submittedName>
        <fullName evidence="1">XkdX family protein</fullName>
    </submittedName>
</protein>
<sequence length="47" mass="5631">MDFLKLAWEYQWITLEELKTLVITKATPWGDITPEEFKIITGQEFEQ</sequence>
<reference evidence="2" key="1">
    <citation type="submission" date="2023-07" db="EMBL/GenBank/DDBJ databases">
        <title>FDA dAtabase for Regulatory Grade micrObial Sequences (FDA-ARGOS): Supporting development and validation of Infectious Disease Dx tests.</title>
        <authorList>
            <person name="Sproer C."/>
            <person name="Gronow S."/>
            <person name="Severitt S."/>
            <person name="Schroder I."/>
            <person name="Tallon L."/>
            <person name="Sadzewicz L."/>
            <person name="Zhao X."/>
            <person name="Boylan J."/>
            <person name="Ott S."/>
            <person name="Bowen H."/>
            <person name="Vavikolanu K."/>
            <person name="Hazen T."/>
            <person name="Aluvathingal J."/>
            <person name="Nadendla S."/>
            <person name="Lowell S."/>
            <person name="Myers T."/>
            <person name="Yan Y."/>
        </authorList>
    </citation>
    <scope>NUCLEOTIDE SEQUENCE [LARGE SCALE GENOMIC DNA]</scope>
    <source>
        <strain evidence="2">FDAARGOS_1538</strain>
    </source>
</reference>
<keyword evidence="2" id="KW-1185">Reference proteome</keyword>
<gene>
    <name evidence="1" type="ORF">LDJ82_03870</name>
</gene>